<reference evidence="12" key="2">
    <citation type="submission" date="2024-10" db="UniProtKB">
        <authorList>
            <consortium name="EnsemblProtists"/>
        </authorList>
    </citation>
    <scope>IDENTIFICATION</scope>
</reference>
<evidence type="ECO:0000256" key="5">
    <source>
        <dbReference type="ARBA" id="ARBA00022737"/>
    </source>
</evidence>
<keyword evidence="6" id="KW-0999">Mitochondrion inner membrane</keyword>
<evidence type="ECO:0000256" key="3">
    <source>
        <dbReference type="ARBA" id="ARBA00022448"/>
    </source>
</evidence>
<evidence type="ECO:0000256" key="6">
    <source>
        <dbReference type="ARBA" id="ARBA00022792"/>
    </source>
</evidence>
<feature type="repeat" description="Solcar" evidence="10">
    <location>
        <begin position="194"/>
        <end position="285"/>
    </location>
</feature>
<accession>A0A0D3II77</accession>
<dbReference type="GeneID" id="17257029"/>
<comment type="similarity">
    <text evidence="2 11">Belongs to the mitochondrial carrier (TC 2.A.29) family.</text>
</comment>
<protein>
    <submittedName>
        <fullName evidence="12">Uncharacterized protein</fullName>
    </submittedName>
</protein>
<keyword evidence="5" id="KW-0677">Repeat</keyword>
<dbReference type="InterPro" id="IPR051508">
    <property type="entry name" value="Mito_Carrier_Antiporter"/>
</dbReference>
<feature type="repeat" description="Solcar" evidence="10">
    <location>
        <begin position="111"/>
        <end position="186"/>
    </location>
</feature>
<sequence>MSFNPADEGHRSSLFVSFFASAAGPAVACLATNPADVARTRLSLDAALQDASQKQYRGAVDCIRKTWVEEGFTGVQRGLRFAMVREASKNSFRIGLFEPLLQAQTGGSRRASWRERLLAGGTSGGVAAVVCNPLDRLKILLQLEGRSFVSGAGGVRGFWRGTSVNVARSVAGTAVQLAANSRLQEAAAAARLPRGSRTDAGCAMLASFLLVLVISPTDVVRARLYSQPTGVDGAPRLYRGPLHCAWRIVAAEGVQGLFKGVVASWMRVGPHTTLSLTLVAAIKRAAAAR</sequence>
<evidence type="ECO:0000256" key="11">
    <source>
        <dbReference type="RuleBase" id="RU000488"/>
    </source>
</evidence>
<feature type="repeat" description="Solcar" evidence="10">
    <location>
        <begin position="12"/>
        <end position="103"/>
    </location>
</feature>
<dbReference type="HOGENOM" id="CLU_015166_14_3_1"/>
<evidence type="ECO:0000256" key="9">
    <source>
        <dbReference type="ARBA" id="ARBA00023136"/>
    </source>
</evidence>
<keyword evidence="7" id="KW-1133">Transmembrane helix</keyword>
<evidence type="ECO:0000256" key="7">
    <source>
        <dbReference type="ARBA" id="ARBA00022989"/>
    </source>
</evidence>
<dbReference type="KEGG" id="ehx:EMIHUDRAFT_215298"/>
<dbReference type="PROSITE" id="PS50920">
    <property type="entry name" value="SOLCAR"/>
    <property type="match status" value="3"/>
</dbReference>
<dbReference type="Proteomes" id="UP000013827">
    <property type="component" value="Unassembled WGS sequence"/>
</dbReference>
<proteinExistence type="inferred from homology"/>
<dbReference type="PaxDb" id="2903-EOD10962"/>
<dbReference type="InterPro" id="IPR018108">
    <property type="entry name" value="MCP_transmembrane"/>
</dbReference>
<dbReference type="RefSeq" id="XP_005763391.1">
    <property type="nucleotide sequence ID" value="XM_005763334.1"/>
</dbReference>
<keyword evidence="13" id="KW-1185">Reference proteome</keyword>
<reference evidence="13" key="1">
    <citation type="journal article" date="2013" name="Nature">
        <title>Pan genome of the phytoplankton Emiliania underpins its global distribution.</title>
        <authorList>
            <person name="Read B.A."/>
            <person name="Kegel J."/>
            <person name="Klute M.J."/>
            <person name="Kuo A."/>
            <person name="Lefebvre S.C."/>
            <person name="Maumus F."/>
            <person name="Mayer C."/>
            <person name="Miller J."/>
            <person name="Monier A."/>
            <person name="Salamov A."/>
            <person name="Young J."/>
            <person name="Aguilar M."/>
            <person name="Claverie J.M."/>
            <person name="Frickenhaus S."/>
            <person name="Gonzalez K."/>
            <person name="Herman E.K."/>
            <person name="Lin Y.C."/>
            <person name="Napier J."/>
            <person name="Ogata H."/>
            <person name="Sarno A.F."/>
            <person name="Shmutz J."/>
            <person name="Schroeder D."/>
            <person name="de Vargas C."/>
            <person name="Verret F."/>
            <person name="von Dassow P."/>
            <person name="Valentin K."/>
            <person name="Van de Peer Y."/>
            <person name="Wheeler G."/>
            <person name="Dacks J.B."/>
            <person name="Delwiche C.F."/>
            <person name="Dyhrman S.T."/>
            <person name="Glockner G."/>
            <person name="John U."/>
            <person name="Richards T."/>
            <person name="Worden A.Z."/>
            <person name="Zhang X."/>
            <person name="Grigoriev I.V."/>
            <person name="Allen A.E."/>
            <person name="Bidle K."/>
            <person name="Borodovsky M."/>
            <person name="Bowler C."/>
            <person name="Brownlee C."/>
            <person name="Cock J.M."/>
            <person name="Elias M."/>
            <person name="Gladyshev V.N."/>
            <person name="Groth M."/>
            <person name="Guda C."/>
            <person name="Hadaegh A."/>
            <person name="Iglesias-Rodriguez M.D."/>
            <person name="Jenkins J."/>
            <person name="Jones B.M."/>
            <person name="Lawson T."/>
            <person name="Leese F."/>
            <person name="Lindquist E."/>
            <person name="Lobanov A."/>
            <person name="Lomsadze A."/>
            <person name="Malik S.B."/>
            <person name="Marsh M.E."/>
            <person name="Mackinder L."/>
            <person name="Mock T."/>
            <person name="Mueller-Roeber B."/>
            <person name="Pagarete A."/>
            <person name="Parker M."/>
            <person name="Probert I."/>
            <person name="Quesneville H."/>
            <person name="Raines C."/>
            <person name="Rensing S.A."/>
            <person name="Riano-Pachon D.M."/>
            <person name="Richier S."/>
            <person name="Rokitta S."/>
            <person name="Shiraiwa Y."/>
            <person name="Soanes D.M."/>
            <person name="van der Giezen M."/>
            <person name="Wahlund T.M."/>
            <person name="Williams B."/>
            <person name="Wilson W."/>
            <person name="Wolfe G."/>
            <person name="Wurch L.L."/>
        </authorList>
    </citation>
    <scope>NUCLEOTIDE SEQUENCE</scope>
</reference>
<dbReference type="eggNOG" id="KOG0753">
    <property type="taxonomic scope" value="Eukaryota"/>
</dbReference>
<dbReference type="GO" id="GO:0005743">
    <property type="term" value="C:mitochondrial inner membrane"/>
    <property type="evidence" value="ECO:0007669"/>
    <property type="project" value="UniProtKB-SubCell"/>
</dbReference>
<dbReference type="SUPFAM" id="SSF103506">
    <property type="entry name" value="Mitochondrial carrier"/>
    <property type="match status" value="1"/>
</dbReference>
<evidence type="ECO:0000256" key="8">
    <source>
        <dbReference type="ARBA" id="ARBA00023128"/>
    </source>
</evidence>
<dbReference type="InterPro" id="IPR023395">
    <property type="entry name" value="MCP_dom_sf"/>
</dbReference>
<keyword evidence="4 10" id="KW-0812">Transmembrane</keyword>
<evidence type="ECO:0000256" key="1">
    <source>
        <dbReference type="ARBA" id="ARBA00004448"/>
    </source>
</evidence>
<keyword evidence="3 11" id="KW-0813">Transport</keyword>
<evidence type="ECO:0000313" key="12">
    <source>
        <dbReference type="EnsemblProtists" id="EOD10962"/>
    </source>
</evidence>
<comment type="subcellular location">
    <subcellularLocation>
        <location evidence="1">Mitochondrion inner membrane</location>
        <topology evidence="1">Multi-pass membrane protein</topology>
    </subcellularLocation>
</comment>
<organism evidence="12 13">
    <name type="scientific">Emiliania huxleyi (strain CCMP1516)</name>
    <dbReference type="NCBI Taxonomy" id="280463"/>
    <lineage>
        <taxon>Eukaryota</taxon>
        <taxon>Haptista</taxon>
        <taxon>Haptophyta</taxon>
        <taxon>Prymnesiophyceae</taxon>
        <taxon>Isochrysidales</taxon>
        <taxon>Noelaerhabdaceae</taxon>
        <taxon>Emiliania</taxon>
    </lineage>
</organism>
<name>A0A0D3II77_EMIH1</name>
<dbReference type="OMA" id="EGFIFIY"/>
<keyword evidence="8" id="KW-0496">Mitochondrion</keyword>
<evidence type="ECO:0000256" key="2">
    <source>
        <dbReference type="ARBA" id="ARBA00006375"/>
    </source>
</evidence>
<evidence type="ECO:0000313" key="13">
    <source>
        <dbReference type="Proteomes" id="UP000013827"/>
    </source>
</evidence>
<evidence type="ECO:0000256" key="4">
    <source>
        <dbReference type="ARBA" id="ARBA00022692"/>
    </source>
</evidence>
<dbReference type="AlphaFoldDB" id="A0A0D3II77"/>
<dbReference type="PANTHER" id="PTHR45928:SF1">
    <property type="entry name" value="RE38146P"/>
    <property type="match status" value="1"/>
</dbReference>
<dbReference type="EnsemblProtists" id="EOD10962">
    <property type="protein sequence ID" value="EOD10962"/>
    <property type="gene ID" value="EMIHUDRAFT_215298"/>
</dbReference>
<evidence type="ECO:0000256" key="10">
    <source>
        <dbReference type="PROSITE-ProRule" id="PRU00282"/>
    </source>
</evidence>
<dbReference type="PANTHER" id="PTHR45928">
    <property type="entry name" value="RE38146P"/>
    <property type="match status" value="1"/>
</dbReference>
<dbReference type="Pfam" id="PF00153">
    <property type="entry name" value="Mito_carr"/>
    <property type="match status" value="3"/>
</dbReference>
<keyword evidence="9 10" id="KW-0472">Membrane</keyword>
<dbReference type="Gene3D" id="1.50.40.10">
    <property type="entry name" value="Mitochondrial carrier domain"/>
    <property type="match status" value="2"/>
</dbReference>